<dbReference type="Pfam" id="PF07980">
    <property type="entry name" value="SusD_RagB"/>
    <property type="match status" value="1"/>
</dbReference>
<dbReference type="Gene3D" id="1.25.40.390">
    <property type="match status" value="1"/>
</dbReference>
<keyword evidence="5" id="KW-0998">Cell outer membrane</keyword>
<sequence length="547" mass="61330">MNNIYLNVLAFLLLTGLFGGCSEEFLDRPPKSNIVDANFYQTTDQVLAGTAPLYNQVWFSYNDKASHGIGDARGGILSSNSYQLTNIQMNTTAVTGENGSSWRSFFNIIAQSNTVINNLNQFAGESVPESIKQHGIAEARFMRGMAYSYLVQNWGAVPIIEDNTTLLQDTAKTRNTVETVWEFIIRDLQFATENLPEEPILPGRLTSFAAKGMLAKMYLIRSGVSSSGGTRDQADLDMARTLAKDVIDNSSAELMEDYEDLFKTANNNNVESLFALQWSYNGTWGSQNSVQAFLAFGSAITGFSDGWGGDIGGSYYIFEKYEDLLATGSTPDVRRKATYMFPGDHYDYISQDVDGVIQELRVPIGNQGFNQRAWVKKYVVGRPEDNDGRVLQQRTEINTYMLRLADVYLIYAESILANSASTSDAEALEYFNRVRQRAGVSTKTSITFEDIFNERLVEFAMEGQAWYEFTRLHYYNPQLAYDMLSQQERGIVDITPDQPVDPTSWTIAVSTSRKFPVDLGNFIIPIPATELTRAPNLRKPPVPYDFQ</sequence>
<feature type="domain" description="SusD-like N-terminal" evidence="7">
    <location>
        <begin position="24"/>
        <end position="219"/>
    </location>
</feature>
<evidence type="ECO:0000313" key="8">
    <source>
        <dbReference type="EMBL" id="MDN5215484.1"/>
    </source>
</evidence>
<proteinExistence type="inferred from homology"/>
<evidence type="ECO:0000313" key="9">
    <source>
        <dbReference type="Proteomes" id="UP001172083"/>
    </source>
</evidence>
<keyword evidence="4" id="KW-0472">Membrane</keyword>
<feature type="domain" description="RagB/SusD" evidence="6">
    <location>
        <begin position="323"/>
        <end position="539"/>
    </location>
</feature>
<gene>
    <name evidence="8" type="ORF">QQ020_25620</name>
</gene>
<dbReference type="RefSeq" id="WP_346760814.1">
    <property type="nucleotide sequence ID" value="NZ_JAUJEB010000006.1"/>
</dbReference>
<keyword evidence="3" id="KW-0732">Signal</keyword>
<dbReference type="SUPFAM" id="SSF48452">
    <property type="entry name" value="TPR-like"/>
    <property type="match status" value="1"/>
</dbReference>
<evidence type="ECO:0000259" key="7">
    <source>
        <dbReference type="Pfam" id="PF14322"/>
    </source>
</evidence>
<accession>A0ABT8LCI1</accession>
<evidence type="ECO:0000256" key="5">
    <source>
        <dbReference type="ARBA" id="ARBA00023237"/>
    </source>
</evidence>
<reference evidence="8" key="1">
    <citation type="submission" date="2023-06" db="EMBL/GenBank/DDBJ databases">
        <title>Genomic of Agaribacillus aureum.</title>
        <authorList>
            <person name="Wang G."/>
        </authorList>
    </citation>
    <scope>NUCLEOTIDE SEQUENCE</scope>
    <source>
        <strain evidence="8">BMA12</strain>
    </source>
</reference>
<comment type="subcellular location">
    <subcellularLocation>
        <location evidence="1">Cell outer membrane</location>
    </subcellularLocation>
</comment>
<dbReference type="InterPro" id="IPR012944">
    <property type="entry name" value="SusD_RagB_dom"/>
</dbReference>
<evidence type="ECO:0000256" key="1">
    <source>
        <dbReference type="ARBA" id="ARBA00004442"/>
    </source>
</evidence>
<evidence type="ECO:0000259" key="6">
    <source>
        <dbReference type="Pfam" id="PF07980"/>
    </source>
</evidence>
<evidence type="ECO:0000256" key="3">
    <source>
        <dbReference type="ARBA" id="ARBA00022729"/>
    </source>
</evidence>
<evidence type="ECO:0000256" key="2">
    <source>
        <dbReference type="ARBA" id="ARBA00006275"/>
    </source>
</evidence>
<comment type="caution">
    <text evidence="8">The sequence shown here is derived from an EMBL/GenBank/DDBJ whole genome shotgun (WGS) entry which is preliminary data.</text>
</comment>
<protein>
    <submittedName>
        <fullName evidence="8">RagB/SusD family nutrient uptake outer membrane protein</fullName>
    </submittedName>
</protein>
<name>A0ABT8LCI1_9BACT</name>
<comment type="similarity">
    <text evidence="2">Belongs to the SusD family.</text>
</comment>
<dbReference type="Pfam" id="PF14322">
    <property type="entry name" value="SusD-like_3"/>
    <property type="match status" value="1"/>
</dbReference>
<dbReference type="Proteomes" id="UP001172083">
    <property type="component" value="Unassembled WGS sequence"/>
</dbReference>
<dbReference type="InterPro" id="IPR011990">
    <property type="entry name" value="TPR-like_helical_dom_sf"/>
</dbReference>
<dbReference type="EMBL" id="JAUJEB010000006">
    <property type="protein sequence ID" value="MDN5215484.1"/>
    <property type="molecule type" value="Genomic_DNA"/>
</dbReference>
<organism evidence="8 9">
    <name type="scientific">Agaribacillus aureus</name>
    <dbReference type="NCBI Taxonomy" id="3051825"/>
    <lineage>
        <taxon>Bacteria</taxon>
        <taxon>Pseudomonadati</taxon>
        <taxon>Bacteroidota</taxon>
        <taxon>Cytophagia</taxon>
        <taxon>Cytophagales</taxon>
        <taxon>Splendidivirgaceae</taxon>
        <taxon>Agaribacillus</taxon>
    </lineage>
</organism>
<keyword evidence="9" id="KW-1185">Reference proteome</keyword>
<evidence type="ECO:0000256" key="4">
    <source>
        <dbReference type="ARBA" id="ARBA00023136"/>
    </source>
</evidence>
<dbReference type="InterPro" id="IPR033985">
    <property type="entry name" value="SusD-like_N"/>
</dbReference>